<evidence type="ECO:0000259" key="8">
    <source>
        <dbReference type="PROSITE" id="PS51762"/>
    </source>
</evidence>
<dbReference type="FunFam" id="2.60.120.200:FF:000114">
    <property type="entry name" value="Probable endo-1,3(4)-beta-glucanase NFIA_089530"/>
    <property type="match status" value="1"/>
</dbReference>
<feature type="signal peptide" evidence="7">
    <location>
        <begin position="1"/>
        <end position="24"/>
    </location>
</feature>
<organism evidence="9 10">
    <name type="scientific">Lepidopterella palustris CBS 459.81</name>
    <dbReference type="NCBI Taxonomy" id="1314670"/>
    <lineage>
        <taxon>Eukaryota</taxon>
        <taxon>Fungi</taxon>
        <taxon>Dikarya</taxon>
        <taxon>Ascomycota</taxon>
        <taxon>Pezizomycotina</taxon>
        <taxon>Dothideomycetes</taxon>
        <taxon>Pleosporomycetidae</taxon>
        <taxon>Mytilinidiales</taxon>
        <taxon>Argynnaceae</taxon>
        <taxon>Lepidopterella</taxon>
    </lineage>
</organism>
<evidence type="ECO:0000256" key="5">
    <source>
        <dbReference type="ARBA" id="ARBA00023295"/>
    </source>
</evidence>
<dbReference type="Proteomes" id="UP000250266">
    <property type="component" value="Unassembled WGS sequence"/>
</dbReference>
<dbReference type="InterPro" id="IPR050546">
    <property type="entry name" value="Glycosyl_Hydrlase_16"/>
</dbReference>
<comment type="catalytic activity">
    <reaction evidence="1">
        <text>Endohydrolysis of (1-&gt;3)- or (1-&gt;4)-linkages in beta-D-glucans when the glucose residue whose reducing group is involved in the linkage to be hydrolyzed is itself substituted at C-3.</text>
        <dbReference type="EC" id="3.2.1.6"/>
    </reaction>
</comment>
<dbReference type="PANTHER" id="PTHR10963:SF24">
    <property type="entry name" value="GLYCOSIDASE C21B10.07-RELATED"/>
    <property type="match status" value="1"/>
</dbReference>
<evidence type="ECO:0000256" key="1">
    <source>
        <dbReference type="ARBA" id="ARBA00000124"/>
    </source>
</evidence>
<feature type="domain" description="GH16" evidence="8">
    <location>
        <begin position="13"/>
        <end position="284"/>
    </location>
</feature>
<keyword evidence="5" id="KW-0326">Glycosidase</keyword>
<dbReference type="EMBL" id="KV744940">
    <property type="protein sequence ID" value="OCK80909.1"/>
    <property type="molecule type" value="Genomic_DNA"/>
</dbReference>
<protein>
    <recommendedName>
        <fullName evidence="3">endo-1,3(4)-beta-glucanase</fullName>
        <ecNumber evidence="3">3.2.1.6</ecNumber>
    </recommendedName>
</protein>
<evidence type="ECO:0000313" key="9">
    <source>
        <dbReference type="EMBL" id="OCK80909.1"/>
    </source>
</evidence>
<keyword evidence="10" id="KW-1185">Reference proteome</keyword>
<accession>A0A8E2JFR2</accession>
<evidence type="ECO:0000256" key="2">
    <source>
        <dbReference type="ARBA" id="ARBA00006865"/>
    </source>
</evidence>
<dbReference type="CDD" id="cd02181">
    <property type="entry name" value="GH16_fungal_Lam16A_glucanase"/>
    <property type="match status" value="1"/>
</dbReference>
<dbReference type="SUPFAM" id="SSF49899">
    <property type="entry name" value="Concanavalin A-like lectins/glucanases"/>
    <property type="match status" value="1"/>
</dbReference>
<dbReference type="EC" id="3.2.1.6" evidence="3"/>
<dbReference type="GO" id="GO:0052861">
    <property type="term" value="F:endo-1,3(4)-beta-glucanase activity"/>
    <property type="evidence" value="ECO:0007669"/>
    <property type="project" value="UniProtKB-EC"/>
</dbReference>
<dbReference type="Gene3D" id="2.60.120.200">
    <property type="match status" value="1"/>
</dbReference>
<comment type="similarity">
    <text evidence="2">Belongs to the glycosyl hydrolase 16 family.</text>
</comment>
<sequence length="656" mass="67073">MPSSSLILSVGALTLSTLLTPAFATVYKIQDSYEGSNFFDGFTFNSAEDSTHGYVQYLGESDAQSAGLIGIKSGAAYLGVDSVNTYPLTAQGRPSVRIESKNTYTHGLFIADIAHMPASVCGSWPAFWSLGSGTWPTNGEIDIIEGVNQNTADTMVLHTADNCKISGTGMSGTVSNDDCAVSSSTVGCAVTPATPNSYGTNFNTANGGVYAMEWTSSAIKMWFFPRGAIPATLSSDNPDTSKFGIPTANFAGGCDIDSHFKEHTFIFDTTFCGDWAGNTYSTSGCPMYGDKNGLDSCVEFVAKNPLAFAQSFWLINSFKVYNALPATSSSSSSSATPYSSSTPVSTPLSTSTPILSSSGSAYSSSPYYPTTNGSYSFPTSTASAQTTITTVITTSYVDICPTGFVTSVITQTITYCPGNQTPGAPPPGFTTKVTVCEHCGPKPTTVTLTVPKFTPAPSTTAAPVYETKTIYSTTLVTITSCAPEITNCPAHSTVVKTSIIPISTTVCPVTPTPAASSSAPKFSLLSSLTTATTAVASASPYPPTTVVYSTKYITAVPVPSSSAAAVSSVVAVPSSVVGIPSSVVAVPQYSTPVSVGGCAYGNGTGCAVGTASASGKPLASYTTPSVPLFTGAAARNGGVIAGCVVGVIGAVVGAFV</sequence>
<keyword evidence="7" id="KW-0732">Signal</keyword>
<feature type="chain" id="PRO_5034117835" description="endo-1,3(4)-beta-glucanase" evidence="7">
    <location>
        <begin position="25"/>
        <end position="656"/>
    </location>
</feature>
<dbReference type="OrthoDB" id="192832at2759"/>
<keyword evidence="4 9" id="KW-0378">Hydrolase</keyword>
<name>A0A8E2JFR2_9PEZI</name>
<feature type="region of interest" description="Disordered" evidence="6">
    <location>
        <begin position="328"/>
        <end position="364"/>
    </location>
</feature>
<evidence type="ECO:0000256" key="4">
    <source>
        <dbReference type="ARBA" id="ARBA00022801"/>
    </source>
</evidence>
<dbReference type="GO" id="GO:0009251">
    <property type="term" value="P:glucan catabolic process"/>
    <property type="evidence" value="ECO:0007669"/>
    <property type="project" value="TreeGrafter"/>
</dbReference>
<reference evidence="9 10" key="1">
    <citation type="journal article" date="2016" name="Nat. Commun.">
        <title>Ectomycorrhizal ecology is imprinted in the genome of the dominant symbiotic fungus Cenococcum geophilum.</title>
        <authorList>
            <consortium name="DOE Joint Genome Institute"/>
            <person name="Peter M."/>
            <person name="Kohler A."/>
            <person name="Ohm R.A."/>
            <person name="Kuo A."/>
            <person name="Krutzmann J."/>
            <person name="Morin E."/>
            <person name="Arend M."/>
            <person name="Barry K.W."/>
            <person name="Binder M."/>
            <person name="Choi C."/>
            <person name="Clum A."/>
            <person name="Copeland A."/>
            <person name="Grisel N."/>
            <person name="Haridas S."/>
            <person name="Kipfer T."/>
            <person name="LaButti K."/>
            <person name="Lindquist E."/>
            <person name="Lipzen A."/>
            <person name="Maire R."/>
            <person name="Meier B."/>
            <person name="Mihaltcheva S."/>
            <person name="Molinier V."/>
            <person name="Murat C."/>
            <person name="Poggeler S."/>
            <person name="Quandt C.A."/>
            <person name="Sperisen C."/>
            <person name="Tritt A."/>
            <person name="Tisserant E."/>
            <person name="Crous P.W."/>
            <person name="Henrissat B."/>
            <person name="Nehls U."/>
            <person name="Egli S."/>
            <person name="Spatafora J.W."/>
            <person name="Grigoriev I.V."/>
            <person name="Martin F.M."/>
        </authorList>
    </citation>
    <scope>NUCLEOTIDE SEQUENCE [LARGE SCALE GENOMIC DNA]</scope>
    <source>
        <strain evidence="9 10">CBS 459.81</strain>
    </source>
</reference>
<proteinExistence type="inferred from homology"/>
<dbReference type="Pfam" id="PF26113">
    <property type="entry name" value="GH16_XgeA"/>
    <property type="match status" value="1"/>
</dbReference>
<gene>
    <name evidence="9" type="ORF">K432DRAFT_31536</name>
</gene>
<evidence type="ECO:0000313" key="10">
    <source>
        <dbReference type="Proteomes" id="UP000250266"/>
    </source>
</evidence>
<dbReference type="InterPro" id="IPR000757">
    <property type="entry name" value="Beta-glucanase-like"/>
</dbReference>
<dbReference type="PROSITE" id="PS51762">
    <property type="entry name" value="GH16_2"/>
    <property type="match status" value="1"/>
</dbReference>
<dbReference type="PANTHER" id="PTHR10963">
    <property type="entry name" value="GLYCOSYL HYDROLASE-RELATED"/>
    <property type="match status" value="1"/>
</dbReference>
<evidence type="ECO:0000256" key="6">
    <source>
        <dbReference type="SAM" id="MobiDB-lite"/>
    </source>
</evidence>
<evidence type="ECO:0000256" key="7">
    <source>
        <dbReference type="SAM" id="SignalP"/>
    </source>
</evidence>
<dbReference type="AlphaFoldDB" id="A0A8E2JFR2"/>
<dbReference type="InterPro" id="IPR013320">
    <property type="entry name" value="ConA-like_dom_sf"/>
</dbReference>
<evidence type="ECO:0000256" key="3">
    <source>
        <dbReference type="ARBA" id="ARBA00012599"/>
    </source>
</evidence>